<dbReference type="EnsemblMetazoa" id="AATE013533-RA">
    <property type="protein sequence ID" value="AATE013533-PA.1"/>
    <property type="gene ID" value="AATE013533"/>
</dbReference>
<name>A0A182J8S3_ANOAO</name>
<evidence type="ECO:0000256" key="1">
    <source>
        <dbReference type="SAM" id="MobiDB-lite"/>
    </source>
</evidence>
<feature type="region of interest" description="Disordered" evidence="1">
    <location>
        <begin position="107"/>
        <end position="150"/>
    </location>
</feature>
<organism evidence="2">
    <name type="scientific">Anopheles atroparvus</name>
    <name type="common">European mosquito</name>
    <dbReference type="NCBI Taxonomy" id="41427"/>
    <lineage>
        <taxon>Eukaryota</taxon>
        <taxon>Metazoa</taxon>
        <taxon>Ecdysozoa</taxon>
        <taxon>Arthropoda</taxon>
        <taxon>Hexapoda</taxon>
        <taxon>Insecta</taxon>
        <taxon>Pterygota</taxon>
        <taxon>Neoptera</taxon>
        <taxon>Endopterygota</taxon>
        <taxon>Diptera</taxon>
        <taxon>Nematocera</taxon>
        <taxon>Culicoidea</taxon>
        <taxon>Culicidae</taxon>
        <taxon>Anophelinae</taxon>
        <taxon>Anopheles</taxon>
    </lineage>
</organism>
<protein>
    <submittedName>
        <fullName evidence="2">Uncharacterized protein</fullName>
    </submittedName>
</protein>
<feature type="compositionally biased region" description="Polar residues" evidence="1">
    <location>
        <begin position="134"/>
        <end position="143"/>
    </location>
</feature>
<sequence>MPPVSFSDRIGIERWGTASHSIGGCLREADVVGLRSNETPTMVLSAAGCRSLRAFRAGNGKRAHSDERWLYHPPVQKLSKETQSHAGPSPGRPRLQLAARVVTTRNPGTAEKRERGFRRASVGCRRPFPGSPSRLGSSASAPQNPKEDAKEQQYHLLMHPNNIGPGIKIFTFGVRSETWQMWMRLDGPLARSPCQPPLMERRPRAGGTGDVPAKTSTDAGWFEGFARVCGRLVWNAAKGDRGGPGDRPPEVEAEAFTKPKHTEGVWNNSTLHTTVYTSWMSMQVLQVTSQHHLKLQLQFRFTSTWLCVWPRLQHIRLQPSTPLEVRLHSRPCVPSEPVFAFGSQKSSESSVYTRSRRVGGLIVTSSGMKLWPSLRAITFVAPSKCSFSRAPTSENGGSFIQHVLVVHDPDSPWHLHSMRMNCLTA</sequence>
<proteinExistence type="predicted"/>
<reference evidence="2" key="1">
    <citation type="submission" date="2022-08" db="UniProtKB">
        <authorList>
            <consortium name="EnsemblMetazoa"/>
        </authorList>
    </citation>
    <scope>IDENTIFICATION</scope>
    <source>
        <strain evidence="2">EBRO</strain>
    </source>
</reference>
<dbReference type="AlphaFoldDB" id="A0A182J8S3"/>
<dbReference type="VEuPathDB" id="VectorBase:AATE013533"/>
<accession>A0A182J8S3</accession>
<evidence type="ECO:0000313" key="2">
    <source>
        <dbReference type="EnsemblMetazoa" id="AATE013533-PA.1"/>
    </source>
</evidence>